<dbReference type="InterPro" id="IPR006917">
    <property type="entry name" value="SOUL_heme-bd"/>
</dbReference>
<dbReference type="Gene3D" id="3.20.80.10">
    <property type="entry name" value="Regulatory factor, effector binding domain"/>
    <property type="match status" value="1"/>
</dbReference>
<dbReference type="InterPro" id="IPR018130">
    <property type="entry name" value="Ribosomal_uS2_CS"/>
</dbReference>
<dbReference type="InterPro" id="IPR011256">
    <property type="entry name" value="Reg_factor_effector_dom_sf"/>
</dbReference>
<proteinExistence type="inferred from homology"/>
<protein>
    <recommendedName>
        <fullName evidence="5">Heme-binding protein 2</fullName>
    </recommendedName>
</protein>
<dbReference type="GO" id="GO:0003735">
    <property type="term" value="F:structural constituent of ribosome"/>
    <property type="evidence" value="ECO:0007669"/>
    <property type="project" value="InterPro"/>
</dbReference>
<keyword evidence="4" id="KW-1185">Reference proteome</keyword>
<sequence length="220" mass="24918">MSCQKKAIMTGLTGLLSLLLVLTAEVHIGMSDDASNCGDTKQHYPYTVVCNNGTYEVRHYEPTKWVCSSVKAFDWLPGIFPAFMNLYQWMKANDINLKDPKHATDLMPGNLKLPAGDVPATFPLPKMQDYTLCFKLPLKHKNPLKSRKDVEIVETGERYMYVRSYHGLLTEAKEEEEAQKLFDDINILMWEKNHTTAAFGGPHSDTCMEVWVDADAQAHC</sequence>
<feature type="signal peptide" evidence="2">
    <location>
        <begin position="1"/>
        <end position="23"/>
    </location>
</feature>
<comment type="similarity">
    <text evidence="1">Belongs to the HEBP family.</text>
</comment>
<evidence type="ECO:0000256" key="2">
    <source>
        <dbReference type="SAM" id="SignalP"/>
    </source>
</evidence>
<dbReference type="Proteomes" id="UP001497482">
    <property type="component" value="Chromosome 18"/>
</dbReference>
<organism evidence="3 4">
    <name type="scientific">Knipowitschia caucasica</name>
    <name type="common">Caucasian dwarf goby</name>
    <name type="synonym">Pomatoschistus caucasicus</name>
    <dbReference type="NCBI Taxonomy" id="637954"/>
    <lineage>
        <taxon>Eukaryota</taxon>
        <taxon>Metazoa</taxon>
        <taxon>Chordata</taxon>
        <taxon>Craniata</taxon>
        <taxon>Vertebrata</taxon>
        <taxon>Euteleostomi</taxon>
        <taxon>Actinopterygii</taxon>
        <taxon>Neopterygii</taxon>
        <taxon>Teleostei</taxon>
        <taxon>Neoteleostei</taxon>
        <taxon>Acanthomorphata</taxon>
        <taxon>Gobiaria</taxon>
        <taxon>Gobiiformes</taxon>
        <taxon>Gobioidei</taxon>
        <taxon>Gobiidae</taxon>
        <taxon>Gobiinae</taxon>
        <taxon>Knipowitschia</taxon>
    </lineage>
</organism>
<dbReference type="GO" id="GO:0005840">
    <property type="term" value="C:ribosome"/>
    <property type="evidence" value="ECO:0007669"/>
    <property type="project" value="InterPro"/>
</dbReference>
<name>A0AAV2KL46_KNICA</name>
<dbReference type="PANTHER" id="PTHR11220">
    <property type="entry name" value="HEME-BINDING PROTEIN-RELATED"/>
    <property type="match status" value="1"/>
</dbReference>
<dbReference type="Pfam" id="PF04832">
    <property type="entry name" value="SOUL"/>
    <property type="match status" value="1"/>
</dbReference>
<feature type="chain" id="PRO_5043943116" description="Heme-binding protein 2" evidence="2">
    <location>
        <begin position="24"/>
        <end position="220"/>
    </location>
</feature>
<dbReference type="EMBL" id="OZ035840">
    <property type="protein sequence ID" value="CAL1588114.1"/>
    <property type="molecule type" value="Genomic_DNA"/>
</dbReference>
<keyword evidence="2" id="KW-0732">Signal</keyword>
<dbReference type="PROSITE" id="PS00962">
    <property type="entry name" value="RIBOSOMAL_S2_1"/>
    <property type="match status" value="1"/>
</dbReference>
<reference evidence="3 4" key="1">
    <citation type="submission" date="2024-04" db="EMBL/GenBank/DDBJ databases">
        <authorList>
            <person name="Waldvogel A.-M."/>
            <person name="Schoenle A."/>
        </authorList>
    </citation>
    <scope>NUCLEOTIDE SEQUENCE [LARGE SCALE GENOMIC DNA]</scope>
</reference>
<evidence type="ECO:0000256" key="1">
    <source>
        <dbReference type="ARBA" id="ARBA00009817"/>
    </source>
</evidence>
<dbReference type="GO" id="GO:0006412">
    <property type="term" value="P:translation"/>
    <property type="evidence" value="ECO:0007669"/>
    <property type="project" value="InterPro"/>
</dbReference>
<dbReference type="SUPFAM" id="SSF55136">
    <property type="entry name" value="Probable bacterial effector-binding domain"/>
    <property type="match status" value="1"/>
</dbReference>
<gene>
    <name evidence="3" type="ORF">KC01_LOCUS17976</name>
</gene>
<dbReference type="PANTHER" id="PTHR11220:SF1">
    <property type="entry name" value="HEME-BINDING PROTEIN 2"/>
    <property type="match status" value="1"/>
</dbReference>
<evidence type="ECO:0000313" key="4">
    <source>
        <dbReference type="Proteomes" id="UP001497482"/>
    </source>
</evidence>
<accession>A0AAV2KL46</accession>
<dbReference type="AlphaFoldDB" id="A0AAV2KL46"/>
<evidence type="ECO:0008006" key="5">
    <source>
        <dbReference type="Google" id="ProtNLM"/>
    </source>
</evidence>
<evidence type="ECO:0000313" key="3">
    <source>
        <dbReference type="EMBL" id="CAL1588114.1"/>
    </source>
</evidence>